<feature type="domain" description="Saccharopine dehydrogenase NADP binding" evidence="1">
    <location>
        <begin position="7"/>
        <end position="124"/>
    </location>
</feature>
<evidence type="ECO:0000313" key="2">
    <source>
        <dbReference type="EMBL" id="MVT12403.1"/>
    </source>
</evidence>
<accession>A0A7K1UDJ7</accession>
<keyword evidence="3" id="KW-1185">Reference proteome</keyword>
<dbReference type="PANTHER" id="PTHR43781">
    <property type="entry name" value="SACCHAROPINE DEHYDROGENASE"/>
    <property type="match status" value="1"/>
</dbReference>
<organism evidence="2 3">
    <name type="scientific">Chitinophaga tropicalis</name>
    <dbReference type="NCBI Taxonomy" id="2683588"/>
    <lineage>
        <taxon>Bacteria</taxon>
        <taxon>Pseudomonadati</taxon>
        <taxon>Bacteroidota</taxon>
        <taxon>Chitinophagia</taxon>
        <taxon>Chitinophagales</taxon>
        <taxon>Chitinophagaceae</taxon>
        <taxon>Chitinophaga</taxon>
    </lineage>
</organism>
<dbReference type="EMBL" id="WRXN01000025">
    <property type="protein sequence ID" value="MVT12403.1"/>
    <property type="molecule type" value="Genomic_DNA"/>
</dbReference>
<proteinExistence type="predicted"/>
<sequence length="353" mass="38351">MQQNTFLLYGANGYSGELIARFAHQYGLQPILAGRRKEAIEPLATRLNLPYRIVDLFDSNALKAALQDVPLVVQAAGPYHITAQPMVEACLATNTHYIDLNGDTDVFDMLLALDSRAKASNIMILPGAGFDVVPTDCLALWLKNRMPDATHLSMAFAILGSALSRGTTISTLHKLGMPGAVRKDGKLVPEPVGKRGMTLEFPGRKEKIFVMSLPWGDVSTAYFTTGIPNIVAYTSINKAAWYLLKAQSAFNWLLRTSFMRKLVAAISIPKSSAGPDDAMRDKAISLVWGKATNAKGETLTAHMSCPEAYSLTTDAILTISKKILEGNYKPGYQTPGSAYGEDLVLEIPGVKRN</sequence>
<dbReference type="InterPro" id="IPR005097">
    <property type="entry name" value="Sacchrp_dh_NADP-bd"/>
</dbReference>
<gene>
    <name evidence="2" type="ORF">GO493_29390</name>
</gene>
<dbReference type="InterPro" id="IPR036291">
    <property type="entry name" value="NAD(P)-bd_dom_sf"/>
</dbReference>
<reference evidence="2 3" key="1">
    <citation type="submission" date="2019-12" db="EMBL/GenBank/DDBJ databases">
        <title>Chitinophaga sp. strain ysch24 (GDMCC 1.1355), whole genome shotgun sequence.</title>
        <authorList>
            <person name="Zhang X."/>
        </authorList>
    </citation>
    <scope>NUCLEOTIDE SEQUENCE [LARGE SCALE GENOMIC DNA]</scope>
    <source>
        <strain evidence="3">ysch24</strain>
    </source>
</reference>
<dbReference type="Proteomes" id="UP000461730">
    <property type="component" value="Unassembled WGS sequence"/>
</dbReference>
<dbReference type="Pfam" id="PF03435">
    <property type="entry name" value="Sacchrp_dh_NADP"/>
    <property type="match status" value="1"/>
</dbReference>
<comment type="caution">
    <text evidence="2">The sequence shown here is derived from an EMBL/GenBank/DDBJ whole genome shotgun (WGS) entry which is preliminary data.</text>
</comment>
<dbReference type="Gene3D" id="3.40.50.720">
    <property type="entry name" value="NAD(P)-binding Rossmann-like Domain"/>
    <property type="match status" value="1"/>
</dbReference>
<evidence type="ECO:0000259" key="1">
    <source>
        <dbReference type="Pfam" id="PF03435"/>
    </source>
</evidence>
<dbReference type="SUPFAM" id="SSF51735">
    <property type="entry name" value="NAD(P)-binding Rossmann-fold domains"/>
    <property type="match status" value="1"/>
</dbReference>
<dbReference type="RefSeq" id="WP_157309821.1">
    <property type="nucleotide sequence ID" value="NZ_WRXN01000025.1"/>
</dbReference>
<name>A0A7K1UDJ7_9BACT</name>
<dbReference type="PANTHER" id="PTHR43781:SF1">
    <property type="entry name" value="SACCHAROPINE DEHYDROGENASE"/>
    <property type="match status" value="1"/>
</dbReference>
<dbReference type="AlphaFoldDB" id="A0A7K1UDJ7"/>
<evidence type="ECO:0000313" key="3">
    <source>
        <dbReference type="Proteomes" id="UP000461730"/>
    </source>
</evidence>
<protein>
    <submittedName>
        <fullName evidence="2">Saccharopine dehydrogenase</fullName>
    </submittedName>
</protein>